<comment type="similarity">
    <text evidence="1 7">Belongs to the universal ribosomal protein uL16 family.</text>
</comment>
<keyword evidence="5 7" id="KW-0689">Ribosomal protein</keyword>
<dbReference type="CDD" id="cd01433">
    <property type="entry name" value="Ribosomal_L16_L10e"/>
    <property type="match status" value="1"/>
</dbReference>
<dbReference type="InterPro" id="IPR047873">
    <property type="entry name" value="Ribosomal_uL16"/>
</dbReference>
<dbReference type="GO" id="GO:0000049">
    <property type="term" value="F:tRNA binding"/>
    <property type="evidence" value="ECO:0007669"/>
    <property type="project" value="UniProtKB-KW"/>
</dbReference>
<dbReference type="InterPro" id="IPR016180">
    <property type="entry name" value="Ribosomal_uL16_dom"/>
</dbReference>
<evidence type="ECO:0000313" key="9">
    <source>
        <dbReference type="EMBL" id="QEK38908.1"/>
    </source>
</evidence>
<dbReference type="GO" id="GO:1990904">
    <property type="term" value="C:ribonucleoprotein complex"/>
    <property type="evidence" value="ECO:0007669"/>
    <property type="project" value="UniProtKB-KW"/>
</dbReference>
<dbReference type="SUPFAM" id="SSF54686">
    <property type="entry name" value="Ribosomal protein L16p/L10e"/>
    <property type="match status" value="1"/>
</dbReference>
<name>A0A5C0UFS6_9PROT</name>
<evidence type="ECO:0000256" key="8">
    <source>
        <dbReference type="RuleBase" id="RU004414"/>
    </source>
</evidence>
<sequence length="143" mass="15956">MFPSKTKYKYHFEMVPKGNAQRGFVPVGEFALKALEPGRITTRQIEACRSAIRREMKRAGQLVIRIFPHFPISGKPSEVRMGSGKGAVNKWVAKVRPGTIIFEVSGVEESIARKSLKLASDKLGIKTTFVARGRFSTYKIDPS</sequence>
<protein>
    <recommendedName>
        <fullName evidence="8">50S ribosomal protein L16</fullName>
    </recommendedName>
</protein>
<evidence type="ECO:0000256" key="1">
    <source>
        <dbReference type="ARBA" id="ARBA00008931"/>
    </source>
</evidence>
<dbReference type="OrthoDB" id="9802589at2"/>
<keyword evidence="2 8" id="KW-0820">tRNA-binding</keyword>
<comment type="subunit">
    <text evidence="8">Part of the 50S ribosomal subunit.</text>
</comment>
<dbReference type="InterPro" id="IPR020798">
    <property type="entry name" value="Ribosomal_uL16_CS"/>
</dbReference>
<gene>
    <name evidence="9" type="primary">rplP</name>
    <name evidence="9" type="ORF">FZC36_00445</name>
</gene>
<dbReference type="RefSeq" id="WP_148972031.1">
    <property type="nucleotide sequence ID" value="NZ_CP043314.1"/>
</dbReference>
<dbReference type="PANTHER" id="PTHR12220">
    <property type="entry name" value="50S/60S RIBOSOMAL PROTEIN L16"/>
    <property type="match status" value="1"/>
</dbReference>
<dbReference type="PANTHER" id="PTHR12220:SF13">
    <property type="entry name" value="LARGE RIBOSOMAL SUBUNIT PROTEIN UL16M"/>
    <property type="match status" value="1"/>
</dbReference>
<dbReference type="GO" id="GO:0003735">
    <property type="term" value="F:structural constituent of ribosome"/>
    <property type="evidence" value="ECO:0007669"/>
    <property type="project" value="InterPro"/>
</dbReference>
<dbReference type="GO" id="GO:0005840">
    <property type="term" value="C:ribosome"/>
    <property type="evidence" value="ECO:0007669"/>
    <property type="project" value="UniProtKB-KW"/>
</dbReference>
<evidence type="ECO:0000256" key="6">
    <source>
        <dbReference type="ARBA" id="ARBA00023274"/>
    </source>
</evidence>
<dbReference type="Gene3D" id="3.90.1170.10">
    <property type="entry name" value="Ribosomal protein L10e/L16"/>
    <property type="match status" value="1"/>
</dbReference>
<dbReference type="Proteomes" id="UP000324924">
    <property type="component" value="Chromosome"/>
</dbReference>
<dbReference type="GO" id="GO:0006412">
    <property type="term" value="P:translation"/>
    <property type="evidence" value="ECO:0007669"/>
    <property type="project" value="InterPro"/>
</dbReference>
<evidence type="ECO:0000256" key="5">
    <source>
        <dbReference type="ARBA" id="ARBA00022980"/>
    </source>
</evidence>
<keyword evidence="4 8" id="KW-0694">RNA-binding</keyword>
<dbReference type="PROSITE" id="PS00701">
    <property type="entry name" value="RIBOSOMAL_L16_2"/>
    <property type="match status" value="1"/>
</dbReference>
<evidence type="ECO:0000256" key="3">
    <source>
        <dbReference type="ARBA" id="ARBA00022730"/>
    </source>
</evidence>
<keyword evidence="6 7" id="KW-0687">Ribonucleoprotein</keyword>
<accession>A0A5C0UFS6</accession>
<organism evidence="9 10">
    <name type="scientific">Candidatus Nesciobacter abundans</name>
    <dbReference type="NCBI Taxonomy" id="2601668"/>
    <lineage>
        <taxon>Bacteria</taxon>
        <taxon>Pseudomonadati</taxon>
        <taxon>Pseudomonadota</taxon>
        <taxon>Alphaproteobacteria</taxon>
        <taxon>Holosporales</taxon>
        <taxon>Holosporaceae</taxon>
        <taxon>Candidatus Nesciobacter</taxon>
    </lineage>
</organism>
<dbReference type="PRINTS" id="PR00060">
    <property type="entry name" value="RIBOSOMALL16"/>
</dbReference>
<dbReference type="EMBL" id="CP043314">
    <property type="protein sequence ID" value="QEK38908.1"/>
    <property type="molecule type" value="Genomic_DNA"/>
</dbReference>
<dbReference type="Pfam" id="PF00252">
    <property type="entry name" value="Ribosomal_L16"/>
    <property type="match status" value="1"/>
</dbReference>
<evidence type="ECO:0000313" key="10">
    <source>
        <dbReference type="Proteomes" id="UP000324924"/>
    </source>
</evidence>
<evidence type="ECO:0000256" key="2">
    <source>
        <dbReference type="ARBA" id="ARBA00022555"/>
    </source>
</evidence>
<dbReference type="GO" id="GO:0019843">
    <property type="term" value="F:rRNA binding"/>
    <property type="evidence" value="ECO:0007669"/>
    <property type="project" value="UniProtKB-KW"/>
</dbReference>
<reference evidence="9 10" key="1">
    <citation type="submission" date="2019-08" db="EMBL/GenBank/DDBJ databases">
        <title>Highly reduced genomes of protist endosymbionts show evolutionary convergence.</title>
        <authorList>
            <person name="George E."/>
            <person name="Husnik F."/>
            <person name="Tashyreva D."/>
            <person name="Prokopchuk G."/>
            <person name="Horak A."/>
            <person name="Kwong W.K."/>
            <person name="Lukes J."/>
            <person name="Keeling P.J."/>
        </authorList>
    </citation>
    <scope>NUCLEOTIDE SEQUENCE [LARGE SCALE GENOMIC DNA]</scope>
    <source>
        <strain evidence="9">1604HC</strain>
    </source>
</reference>
<evidence type="ECO:0000256" key="7">
    <source>
        <dbReference type="RuleBase" id="RU004413"/>
    </source>
</evidence>
<comment type="function">
    <text evidence="8">Binds 23S rRNA and is also seen to make contacts with the A and possibly P site tRNAs.</text>
</comment>
<keyword evidence="3 8" id="KW-0699">rRNA-binding</keyword>
<dbReference type="InterPro" id="IPR000114">
    <property type="entry name" value="Ribosomal_uL16_bact-type"/>
</dbReference>
<evidence type="ECO:0000256" key="4">
    <source>
        <dbReference type="ARBA" id="ARBA00022884"/>
    </source>
</evidence>
<dbReference type="KEGG" id="nabu:FZC36_00445"/>
<keyword evidence="10" id="KW-1185">Reference proteome</keyword>
<dbReference type="InterPro" id="IPR036920">
    <property type="entry name" value="Ribosomal_uL16_sf"/>
</dbReference>
<dbReference type="FunFam" id="3.90.1170.10:FF:000001">
    <property type="entry name" value="50S ribosomal protein L16"/>
    <property type="match status" value="1"/>
</dbReference>
<proteinExistence type="inferred from homology"/>
<dbReference type="NCBIfam" id="TIGR01164">
    <property type="entry name" value="rplP_bact"/>
    <property type="match status" value="1"/>
</dbReference>
<dbReference type="AlphaFoldDB" id="A0A5C0UFS6"/>